<name>A0ABU9C977_9BURK</name>
<evidence type="ECO:0000313" key="1">
    <source>
        <dbReference type="EMBL" id="MEK8048398.1"/>
    </source>
</evidence>
<dbReference type="EMBL" id="JBBUTI010000017">
    <property type="protein sequence ID" value="MEK8048398.1"/>
    <property type="molecule type" value="Genomic_DNA"/>
</dbReference>
<comment type="caution">
    <text evidence="1">The sequence shown here is derived from an EMBL/GenBank/DDBJ whole genome shotgun (WGS) entry which is preliminary data.</text>
</comment>
<dbReference type="RefSeq" id="WP_341400710.1">
    <property type="nucleotide sequence ID" value="NZ_JBBUTI010000017.1"/>
</dbReference>
<sequence>MPLALASSMTQTAAADSGEVAAAVLPAPLVAEYTCGTYAGAVMRPLFVARWGQRLKAAPSQPEVLKEALTEYTRLMSSFCGDMQTAFKGKETVIATIYARQLPGFDEPLSSLCDAGCLQWLNRETAFLKRSVVLINIYRTAKTLAPAVVGAPDPLRVKREEDQQIKHMSVGSNAQADRLELLTLLRDEAFRRVAPKDFNLAQWQDEERQLREEGARLFLSFNNNANDLTLRYVTSGAYEKQLALIPIVERHKAAFMGAAPGK</sequence>
<gene>
    <name evidence="1" type="ORF">AACH00_18745</name>
</gene>
<keyword evidence="2" id="KW-1185">Reference proteome</keyword>
<protein>
    <recommendedName>
        <fullName evidence="3">DUF1311 domain-containing protein</fullName>
    </recommendedName>
</protein>
<evidence type="ECO:0008006" key="3">
    <source>
        <dbReference type="Google" id="ProtNLM"/>
    </source>
</evidence>
<organism evidence="1 2">
    <name type="scientific">Ideonella margarita</name>
    <dbReference type="NCBI Taxonomy" id="2984191"/>
    <lineage>
        <taxon>Bacteria</taxon>
        <taxon>Pseudomonadati</taxon>
        <taxon>Pseudomonadota</taxon>
        <taxon>Betaproteobacteria</taxon>
        <taxon>Burkholderiales</taxon>
        <taxon>Sphaerotilaceae</taxon>
        <taxon>Ideonella</taxon>
    </lineage>
</organism>
<evidence type="ECO:0000313" key="2">
    <source>
        <dbReference type="Proteomes" id="UP001379945"/>
    </source>
</evidence>
<dbReference type="Proteomes" id="UP001379945">
    <property type="component" value="Unassembled WGS sequence"/>
</dbReference>
<accession>A0ABU9C977</accession>
<proteinExistence type="predicted"/>
<reference evidence="1 2" key="1">
    <citation type="submission" date="2024-04" db="EMBL/GenBank/DDBJ databases">
        <title>Novel species of the genus Ideonella isolated from streams.</title>
        <authorList>
            <person name="Lu H."/>
        </authorList>
    </citation>
    <scope>NUCLEOTIDE SEQUENCE [LARGE SCALE GENOMIC DNA]</scope>
    <source>
        <strain evidence="1 2">LYT19W</strain>
    </source>
</reference>